<keyword evidence="1" id="KW-1015">Disulfide bond</keyword>
<protein>
    <recommendedName>
        <fullName evidence="3">ShKT domain-containing protein</fullName>
    </recommendedName>
</protein>
<feature type="domain" description="ShKT" evidence="3">
    <location>
        <begin position="26"/>
        <end position="60"/>
    </location>
</feature>
<evidence type="ECO:0000256" key="1">
    <source>
        <dbReference type="PROSITE-ProRule" id="PRU01005"/>
    </source>
</evidence>
<organism evidence="4 5">
    <name type="scientific">Petrolisthes manimaculis</name>
    <dbReference type="NCBI Taxonomy" id="1843537"/>
    <lineage>
        <taxon>Eukaryota</taxon>
        <taxon>Metazoa</taxon>
        <taxon>Ecdysozoa</taxon>
        <taxon>Arthropoda</taxon>
        <taxon>Crustacea</taxon>
        <taxon>Multicrustacea</taxon>
        <taxon>Malacostraca</taxon>
        <taxon>Eumalacostraca</taxon>
        <taxon>Eucarida</taxon>
        <taxon>Decapoda</taxon>
        <taxon>Pleocyemata</taxon>
        <taxon>Anomura</taxon>
        <taxon>Galatheoidea</taxon>
        <taxon>Porcellanidae</taxon>
        <taxon>Petrolisthes</taxon>
    </lineage>
</organism>
<dbReference type="PROSITE" id="PS51670">
    <property type="entry name" value="SHKT"/>
    <property type="match status" value="2"/>
</dbReference>
<dbReference type="AlphaFoldDB" id="A0AAE1Q1A3"/>
<dbReference type="EMBL" id="JAWZYT010000891">
    <property type="protein sequence ID" value="KAK4317786.1"/>
    <property type="molecule type" value="Genomic_DNA"/>
</dbReference>
<evidence type="ECO:0000256" key="2">
    <source>
        <dbReference type="SAM" id="SignalP"/>
    </source>
</evidence>
<dbReference type="SMART" id="SM00254">
    <property type="entry name" value="ShKT"/>
    <property type="match status" value="2"/>
</dbReference>
<keyword evidence="2" id="KW-0732">Signal</keyword>
<accession>A0AAE1Q1A3</accession>
<dbReference type="Gene3D" id="1.10.10.1940">
    <property type="match status" value="1"/>
</dbReference>
<feature type="signal peptide" evidence="2">
    <location>
        <begin position="1"/>
        <end position="25"/>
    </location>
</feature>
<feature type="domain" description="ShKT" evidence="3">
    <location>
        <begin position="67"/>
        <end position="101"/>
    </location>
</feature>
<feature type="disulfide bond" evidence="1">
    <location>
        <begin position="26"/>
        <end position="60"/>
    </location>
</feature>
<dbReference type="Pfam" id="PF01549">
    <property type="entry name" value="ShK"/>
    <property type="match status" value="2"/>
</dbReference>
<dbReference type="InterPro" id="IPR003582">
    <property type="entry name" value="ShKT_dom"/>
</dbReference>
<evidence type="ECO:0000313" key="4">
    <source>
        <dbReference type="EMBL" id="KAK4317786.1"/>
    </source>
</evidence>
<feature type="chain" id="PRO_5042136655" description="ShKT domain-containing protein" evidence="2">
    <location>
        <begin position="26"/>
        <end position="137"/>
    </location>
</feature>
<reference evidence="4" key="1">
    <citation type="submission" date="2023-11" db="EMBL/GenBank/DDBJ databases">
        <title>Genome assemblies of two species of porcelain crab, Petrolisthes cinctipes and Petrolisthes manimaculis (Anomura: Porcellanidae).</title>
        <authorList>
            <person name="Angst P."/>
        </authorList>
    </citation>
    <scope>NUCLEOTIDE SEQUENCE</scope>
    <source>
        <strain evidence="4">PB745_02</strain>
        <tissue evidence="4">Gill</tissue>
    </source>
</reference>
<gene>
    <name evidence="4" type="ORF">Pmani_011184</name>
</gene>
<feature type="disulfide bond" evidence="1">
    <location>
        <begin position="67"/>
        <end position="101"/>
    </location>
</feature>
<name>A0AAE1Q1A3_9EUCA</name>
<proteinExistence type="predicted"/>
<keyword evidence="5" id="KW-1185">Reference proteome</keyword>
<dbReference type="Proteomes" id="UP001292094">
    <property type="component" value="Unassembled WGS sequence"/>
</dbReference>
<sequence>MTRVMILTTSCTAVVTLLLFTLTEGCSDRNRRCKEWAMSGECIQNRGYMHVHCAESCDQCKVQDEHCSDLHEQCAAWANNGECNANYVYMRKTCARACTFCMPARNHNVPHIHANLVDELWDSYRERYPNVPIGSHG</sequence>
<evidence type="ECO:0000259" key="3">
    <source>
        <dbReference type="PROSITE" id="PS51670"/>
    </source>
</evidence>
<comment type="caution">
    <text evidence="4">The sequence shown here is derived from an EMBL/GenBank/DDBJ whole genome shotgun (WGS) entry which is preliminary data.</text>
</comment>
<comment type="caution">
    <text evidence="1">Lacks conserved residue(s) required for the propagation of feature annotation.</text>
</comment>
<evidence type="ECO:0000313" key="5">
    <source>
        <dbReference type="Proteomes" id="UP001292094"/>
    </source>
</evidence>